<reference evidence="5 6" key="1">
    <citation type="submission" date="2020-05" db="EMBL/GenBank/DDBJ databases">
        <title>Complete genome sequencing of Campylobacter and Arcobacter type strains.</title>
        <authorList>
            <person name="Miller W.G."/>
            <person name="Yee E."/>
        </authorList>
    </citation>
    <scope>NUCLEOTIDE SEQUENCE [LARGE SCALE GENOMIC DNA]</scope>
    <source>
        <strain evidence="5 6">LMG 25694</strain>
    </source>
</reference>
<dbReference type="InterPro" id="IPR036390">
    <property type="entry name" value="WH_DNA-bd_sf"/>
</dbReference>
<dbReference type="AlphaFoldDB" id="A0AAE7E833"/>
<dbReference type="Gene3D" id="1.10.10.10">
    <property type="entry name" value="Winged helix-like DNA-binding domain superfamily/Winged helix DNA-binding domain"/>
    <property type="match status" value="1"/>
</dbReference>
<evidence type="ECO:0000259" key="4">
    <source>
        <dbReference type="PROSITE" id="PS50042"/>
    </source>
</evidence>
<dbReference type="GO" id="GO:0006355">
    <property type="term" value="P:regulation of DNA-templated transcription"/>
    <property type="evidence" value="ECO:0007669"/>
    <property type="project" value="InterPro"/>
</dbReference>
<name>A0AAE7E833_9BACT</name>
<protein>
    <submittedName>
        <fullName evidence="5">Transcriptional regulator, Crp/Fnr family</fullName>
    </submittedName>
</protein>
<dbReference type="SUPFAM" id="SSF51206">
    <property type="entry name" value="cAMP-binding domain-like"/>
    <property type="match status" value="1"/>
</dbReference>
<organism evidence="5 6">
    <name type="scientific">Arcobacter defluvii</name>
    <dbReference type="NCBI Taxonomy" id="873191"/>
    <lineage>
        <taxon>Bacteria</taxon>
        <taxon>Pseudomonadati</taxon>
        <taxon>Campylobacterota</taxon>
        <taxon>Epsilonproteobacteria</taxon>
        <taxon>Campylobacterales</taxon>
        <taxon>Arcobacteraceae</taxon>
        <taxon>Arcobacter</taxon>
    </lineage>
</organism>
<dbReference type="Gene3D" id="2.60.120.10">
    <property type="entry name" value="Jelly Rolls"/>
    <property type="match status" value="1"/>
</dbReference>
<dbReference type="Proteomes" id="UP000503313">
    <property type="component" value="Chromosome"/>
</dbReference>
<dbReference type="SUPFAM" id="SSF46785">
    <property type="entry name" value="Winged helix' DNA-binding domain"/>
    <property type="match status" value="1"/>
</dbReference>
<feature type="domain" description="Cyclic nucleotide-binding" evidence="4">
    <location>
        <begin position="20"/>
        <end position="140"/>
    </location>
</feature>
<keyword evidence="6" id="KW-1185">Reference proteome</keyword>
<evidence type="ECO:0000256" key="3">
    <source>
        <dbReference type="ARBA" id="ARBA00023163"/>
    </source>
</evidence>
<dbReference type="EMBL" id="CP053835">
    <property type="protein sequence ID" value="QKF78544.1"/>
    <property type="molecule type" value="Genomic_DNA"/>
</dbReference>
<gene>
    <name evidence="5" type="ORF">ADFLV_2561</name>
</gene>
<evidence type="ECO:0000313" key="5">
    <source>
        <dbReference type="EMBL" id="QKF78544.1"/>
    </source>
</evidence>
<keyword evidence="3" id="KW-0804">Transcription</keyword>
<evidence type="ECO:0000256" key="2">
    <source>
        <dbReference type="ARBA" id="ARBA00023125"/>
    </source>
</evidence>
<dbReference type="Pfam" id="PF00027">
    <property type="entry name" value="cNMP_binding"/>
    <property type="match status" value="1"/>
</dbReference>
<dbReference type="PROSITE" id="PS50042">
    <property type="entry name" value="CNMP_BINDING_3"/>
    <property type="match status" value="1"/>
</dbReference>
<evidence type="ECO:0000313" key="6">
    <source>
        <dbReference type="Proteomes" id="UP000503313"/>
    </source>
</evidence>
<dbReference type="InterPro" id="IPR000595">
    <property type="entry name" value="cNMP-bd_dom"/>
</dbReference>
<dbReference type="GO" id="GO:0003677">
    <property type="term" value="F:DNA binding"/>
    <property type="evidence" value="ECO:0007669"/>
    <property type="project" value="UniProtKB-KW"/>
</dbReference>
<dbReference type="InterPro" id="IPR018490">
    <property type="entry name" value="cNMP-bd_dom_sf"/>
</dbReference>
<dbReference type="InterPro" id="IPR014710">
    <property type="entry name" value="RmlC-like_jellyroll"/>
</dbReference>
<dbReference type="InterPro" id="IPR012318">
    <property type="entry name" value="HTH_CRP"/>
</dbReference>
<sequence>MRKNSPNYLCSIELLQSVNHFKGIKDSELDKILENCTVMSLPKKYLIQQSLLEENIFLIMKGRAKLSKIDLKSGRECILTLLKVGDLFDIVTLLDIKDRDISVEAIDDLQLLKMPIKIAHNLLDSNPEFNKSFLPYLGTRIRQLEDFATNLALYNTKTRLMKLILENCDYTDKIDNSYLVKSINDLSHEVLAQMLGSVRKVINSDLQKLKKDNIITSVRGNLLIKDLDKLKNEIKKS</sequence>
<dbReference type="Pfam" id="PF13545">
    <property type="entry name" value="HTH_Crp_2"/>
    <property type="match status" value="1"/>
</dbReference>
<dbReference type="KEGG" id="adz:ADFLV_2561"/>
<dbReference type="InterPro" id="IPR036388">
    <property type="entry name" value="WH-like_DNA-bd_sf"/>
</dbReference>
<dbReference type="RefSeq" id="WP_129011635.1">
    <property type="nucleotide sequence ID" value="NZ_CP053835.1"/>
</dbReference>
<dbReference type="CDD" id="cd00038">
    <property type="entry name" value="CAP_ED"/>
    <property type="match status" value="1"/>
</dbReference>
<dbReference type="SMART" id="SM00100">
    <property type="entry name" value="cNMP"/>
    <property type="match status" value="1"/>
</dbReference>
<proteinExistence type="predicted"/>
<keyword evidence="2" id="KW-0238">DNA-binding</keyword>
<evidence type="ECO:0000256" key="1">
    <source>
        <dbReference type="ARBA" id="ARBA00023015"/>
    </source>
</evidence>
<keyword evidence="1" id="KW-0805">Transcription regulation</keyword>
<accession>A0AAE7E833</accession>